<evidence type="ECO:0000256" key="1">
    <source>
        <dbReference type="SAM" id="MobiDB-lite"/>
    </source>
</evidence>
<sequence length="81" mass="8502">MKMKNSKLKISEFEKYSLSTKFQTLIKGGLTDGGDDDLGGYGSDGDPDDPNNPGGPGGTTMSVPVTTTLDHSNPIIVIIKS</sequence>
<protein>
    <submittedName>
        <fullName evidence="2">Uncharacterized protein</fullName>
    </submittedName>
</protein>
<accession>A0A1M6ACX0</accession>
<evidence type="ECO:0000313" key="3">
    <source>
        <dbReference type="Proteomes" id="UP000184488"/>
    </source>
</evidence>
<feature type="region of interest" description="Disordered" evidence="1">
    <location>
        <begin position="29"/>
        <end position="66"/>
    </location>
</feature>
<organism evidence="2 3">
    <name type="scientific">Flavobacterium terrae</name>
    <dbReference type="NCBI Taxonomy" id="415425"/>
    <lineage>
        <taxon>Bacteria</taxon>
        <taxon>Pseudomonadati</taxon>
        <taxon>Bacteroidota</taxon>
        <taxon>Flavobacteriia</taxon>
        <taxon>Flavobacteriales</taxon>
        <taxon>Flavobacteriaceae</taxon>
        <taxon>Flavobacterium</taxon>
    </lineage>
</organism>
<gene>
    <name evidence="2" type="ORF">SAMN05444363_0145</name>
</gene>
<dbReference type="Proteomes" id="UP000184488">
    <property type="component" value="Unassembled WGS sequence"/>
</dbReference>
<proteinExistence type="predicted"/>
<reference evidence="3" key="1">
    <citation type="submission" date="2016-11" db="EMBL/GenBank/DDBJ databases">
        <authorList>
            <person name="Varghese N."/>
            <person name="Submissions S."/>
        </authorList>
    </citation>
    <scope>NUCLEOTIDE SEQUENCE [LARGE SCALE GENOMIC DNA]</scope>
    <source>
        <strain evidence="3">DSM 18829</strain>
    </source>
</reference>
<name>A0A1M6ACX0_9FLAO</name>
<keyword evidence="3" id="KW-1185">Reference proteome</keyword>
<dbReference type="EMBL" id="FQZI01000001">
    <property type="protein sequence ID" value="SHI34261.1"/>
    <property type="molecule type" value="Genomic_DNA"/>
</dbReference>
<dbReference type="AlphaFoldDB" id="A0A1M6ACX0"/>
<evidence type="ECO:0000313" key="2">
    <source>
        <dbReference type="EMBL" id="SHI34261.1"/>
    </source>
</evidence>